<proteinExistence type="predicted"/>
<protein>
    <submittedName>
        <fullName evidence="1">Uncharacterized protein</fullName>
    </submittedName>
</protein>
<evidence type="ECO:0000313" key="2">
    <source>
        <dbReference type="Proteomes" id="UP000579281"/>
    </source>
</evidence>
<dbReference type="RefSeq" id="WP_184310797.1">
    <property type="nucleotide sequence ID" value="NZ_JACHEN010000013.1"/>
</dbReference>
<name>A0A841KZC2_9FIRM</name>
<dbReference type="AlphaFoldDB" id="A0A841KZC2"/>
<keyword evidence="2" id="KW-1185">Reference proteome</keyword>
<comment type="caution">
    <text evidence="1">The sequence shown here is derived from an EMBL/GenBank/DDBJ whole genome shotgun (WGS) entry which is preliminary data.</text>
</comment>
<dbReference type="EMBL" id="JACHEN010000013">
    <property type="protein sequence ID" value="MBB6216262.1"/>
    <property type="molecule type" value="Genomic_DNA"/>
</dbReference>
<organism evidence="1 2">
    <name type="scientific">Anaerosolibacter carboniphilus</name>
    <dbReference type="NCBI Taxonomy" id="1417629"/>
    <lineage>
        <taxon>Bacteria</taxon>
        <taxon>Bacillati</taxon>
        <taxon>Bacillota</taxon>
        <taxon>Clostridia</taxon>
        <taxon>Peptostreptococcales</taxon>
        <taxon>Thermotaleaceae</taxon>
        <taxon>Anaerosolibacter</taxon>
    </lineage>
</organism>
<reference evidence="1 2" key="1">
    <citation type="submission" date="2020-08" db="EMBL/GenBank/DDBJ databases">
        <title>Genomic Encyclopedia of Type Strains, Phase IV (KMG-IV): sequencing the most valuable type-strain genomes for metagenomic binning, comparative biology and taxonomic classification.</title>
        <authorList>
            <person name="Goeker M."/>
        </authorList>
    </citation>
    <scope>NUCLEOTIDE SEQUENCE [LARGE SCALE GENOMIC DNA]</scope>
    <source>
        <strain evidence="1 2">DSM 103526</strain>
    </source>
</reference>
<gene>
    <name evidence="1" type="ORF">HNQ80_002361</name>
</gene>
<evidence type="ECO:0000313" key="1">
    <source>
        <dbReference type="EMBL" id="MBB6216262.1"/>
    </source>
</evidence>
<sequence>MQHKVHDIKRITYEIEKSIHTGNKVTLEKLIDEMIQTCEEIRGEIQAKKSAFSNIKLDIINEIKFLYKPVLKKNYYEGTYLEEFSKKRTEDLKEAKALDVHNRFWQTYEVMRGNVFGSVPLELIHKDAARRLMGYGWDEVTVKVIDVCERQCSIKELVEFCELNFNHFLIVKEKASESEIILHYQV</sequence>
<accession>A0A841KZC2</accession>
<dbReference type="Proteomes" id="UP000579281">
    <property type="component" value="Unassembled WGS sequence"/>
</dbReference>